<evidence type="ECO:0000313" key="12">
    <source>
        <dbReference type="EMBL" id="HHK68808.1"/>
    </source>
</evidence>
<evidence type="ECO:0000256" key="4">
    <source>
        <dbReference type="ARBA" id="ARBA00022737"/>
    </source>
</evidence>
<dbReference type="PANTHER" id="PTHR43687">
    <property type="entry name" value="ADENYLYLSULFATE REDUCTASE, BETA SUBUNIT"/>
    <property type="match status" value="1"/>
</dbReference>
<dbReference type="SUPFAM" id="SSF54862">
    <property type="entry name" value="4Fe-4S ferredoxins"/>
    <property type="match status" value="1"/>
</dbReference>
<dbReference type="AlphaFoldDB" id="A0A7C5QDT2"/>
<feature type="domain" description="4Fe-4S ferredoxin-type" evidence="11">
    <location>
        <begin position="136"/>
        <end position="165"/>
    </location>
</feature>
<organism evidence="12">
    <name type="scientific">Caldiarchaeum subterraneum</name>
    <dbReference type="NCBI Taxonomy" id="311458"/>
    <lineage>
        <taxon>Archaea</taxon>
        <taxon>Nitrososphaerota</taxon>
        <taxon>Candidatus Caldarchaeales</taxon>
        <taxon>Candidatus Caldarchaeaceae</taxon>
        <taxon>Candidatus Caldarchaeum</taxon>
    </lineage>
</organism>
<evidence type="ECO:0000256" key="9">
    <source>
        <dbReference type="ARBA" id="ARBA00023291"/>
    </source>
</evidence>
<keyword evidence="9 10" id="KW-0003">3Fe-4S</keyword>
<reference evidence="12" key="1">
    <citation type="journal article" date="2020" name="mSystems">
        <title>Genome- and Community-Level Interaction Insights into Carbon Utilization and Element Cycling Functions of Hydrothermarchaeota in Hydrothermal Sediment.</title>
        <authorList>
            <person name="Zhou Z."/>
            <person name="Liu Y."/>
            <person name="Xu W."/>
            <person name="Pan J."/>
            <person name="Luo Z.H."/>
            <person name="Li M."/>
        </authorList>
    </citation>
    <scope>NUCLEOTIDE SEQUENCE [LARGE SCALE GENOMIC DNA]</scope>
    <source>
        <strain evidence="12">SpSt-1056</strain>
    </source>
</reference>
<feature type="binding site" evidence="10">
    <location>
        <position position="53"/>
    </location>
    <ligand>
        <name>Zn(2+)</name>
        <dbReference type="ChEBI" id="CHEBI:29105"/>
    </ligand>
</feature>
<evidence type="ECO:0000256" key="3">
    <source>
        <dbReference type="ARBA" id="ARBA00022723"/>
    </source>
</evidence>
<dbReference type="InterPro" id="IPR017896">
    <property type="entry name" value="4Fe4S_Fe-S-bd"/>
</dbReference>
<dbReference type="PANTHER" id="PTHR43687:SF6">
    <property type="entry name" value="L-ASPARTATE SEMIALDEHYDE SULFURTRANSFERASE IRON-SULFUR SUBUNIT"/>
    <property type="match status" value="1"/>
</dbReference>
<dbReference type="EMBL" id="DRWN01000056">
    <property type="protein sequence ID" value="HHK68808.1"/>
    <property type="molecule type" value="Genomic_DNA"/>
</dbReference>
<gene>
    <name evidence="12" type="ORF">ENM11_06630</name>
</gene>
<dbReference type="GO" id="GO:0009055">
    <property type="term" value="F:electron transfer activity"/>
    <property type="evidence" value="ECO:0007669"/>
    <property type="project" value="InterPro"/>
</dbReference>
<comment type="cofactor">
    <cofactor evidence="10">
        <name>[4Fe-4S] cluster</name>
        <dbReference type="ChEBI" id="CHEBI:49883"/>
    </cofactor>
    <text evidence="10">Binds 1 [4Fe-4S] cluster.</text>
</comment>
<feature type="binding site" evidence="10">
    <location>
        <position position="145"/>
    </location>
    <ligand>
        <name>[4Fe-4S] cluster</name>
        <dbReference type="ChEBI" id="CHEBI:49883"/>
    </ligand>
</feature>
<dbReference type="Gene3D" id="3.30.70.20">
    <property type="match status" value="1"/>
</dbReference>
<feature type="binding site" evidence="10">
    <location>
        <position position="97"/>
    </location>
    <ligand>
        <name>[3Fe-4S] cluster</name>
        <dbReference type="ChEBI" id="CHEBI:21137"/>
    </ligand>
</feature>
<feature type="binding site" evidence="10">
    <location>
        <position position="155"/>
    </location>
    <ligand>
        <name>[3Fe-4S] cluster</name>
        <dbReference type="ChEBI" id="CHEBI:21137"/>
    </ligand>
</feature>
<sequence length="165" mass="18378">MGLRPCMFSRLSLNCRHVFNLRANLVRQVDYAPKPIDPDFLKKPDEFPVTGTHNGHEVRAEGIVRLDANGNPYPTKLGIHGKIVAVDWEACIADGICMDVCPVNVFEWALNPGRSGTGNDLYPLEGELYEKYRTDKSEPIREADCIFCMACEASCPTKAIKINPP</sequence>
<comment type="cofactor">
    <cofactor evidence="10">
        <name>Zn(2+)</name>
        <dbReference type="ChEBI" id="CHEBI:29105"/>
    </cofactor>
    <text evidence="10">Binds 1 zinc ion.</text>
</comment>
<keyword evidence="1" id="KW-0813">Transport</keyword>
<keyword evidence="3 10" id="KW-0479">Metal-binding</keyword>
<accession>A0A7C5QDT2</accession>
<feature type="binding site" evidence="10">
    <location>
        <position position="91"/>
    </location>
    <ligand>
        <name>[3Fe-4S] cluster</name>
        <dbReference type="ChEBI" id="CHEBI:21137"/>
    </ligand>
</feature>
<evidence type="ECO:0000256" key="2">
    <source>
        <dbReference type="ARBA" id="ARBA00022485"/>
    </source>
</evidence>
<dbReference type="GO" id="GO:0008270">
    <property type="term" value="F:zinc ion binding"/>
    <property type="evidence" value="ECO:0007669"/>
    <property type="project" value="InterPro"/>
</dbReference>
<evidence type="ECO:0000256" key="5">
    <source>
        <dbReference type="ARBA" id="ARBA00022833"/>
    </source>
</evidence>
<evidence type="ECO:0000256" key="10">
    <source>
        <dbReference type="PIRSR" id="PIRSR000068-1"/>
    </source>
</evidence>
<dbReference type="InterPro" id="IPR017900">
    <property type="entry name" value="4Fe4S_Fe_S_CS"/>
</dbReference>
<dbReference type="GO" id="GO:0051538">
    <property type="term" value="F:3 iron, 4 sulfur cluster binding"/>
    <property type="evidence" value="ECO:0007669"/>
    <property type="project" value="UniProtKB-KW"/>
</dbReference>
<dbReference type="PROSITE" id="PS51379">
    <property type="entry name" value="4FE4S_FER_2"/>
    <property type="match status" value="2"/>
</dbReference>
<proteinExistence type="predicted"/>
<keyword evidence="2 10" id="KW-0004">4Fe-4S</keyword>
<evidence type="ECO:0000259" key="11">
    <source>
        <dbReference type="PROSITE" id="PS51379"/>
    </source>
</evidence>
<keyword evidence="6" id="KW-0249">Electron transport</keyword>
<evidence type="ECO:0000256" key="7">
    <source>
        <dbReference type="ARBA" id="ARBA00023004"/>
    </source>
</evidence>
<dbReference type="GO" id="GO:0016491">
    <property type="term" value="F:oxidoreductase activity"/>
    <property type="evidence" value="ECO:0007669"/>
    <property type="project" value="UniProtKB-ARBA"/>
</dbReference>
<dbReference type="PROSITE" id="PS00198">
    <property type="entry name" value="4FE4S_FER_1"/>
    <property type="match status" value="1"/>
</dbReference>
<dbReference type="InterPro" id="IPR009157">
    <property type="entry name" value="Fd_Zn-bd"/>
</dbReference>
<dbReference type="Pfam" id="PF13237">
    <property type="entry name" value="Fer4_10"/>
    <property type="match status" value="1"/>
</dbReference>
<feature type="binding site" evidence="10">
    <location>
        <position position="151"/>
    </location>
    <ligand>
        <name>[4Fe-4S] cluster</name>
        <dbReference type="ChEBI" id="CHEBI:49883"/>
    </ligand>
</feature>
<feature type="binding site" evidence="10">
    <location>
        <position position="56"/>
    </location>
    <ligand>
        <name>Zn(2+)</name>
        <dbReference type="ChEBI" id="CHEBI:29105"/>
    </ligand>
</feature>
<feature type="binding site" evidence="10">
    <location>
        <position position="80"/>
    </location>
    <ligand>
        <name>Zn(2+)</name>
        <dbReference type="ChEBI" id="CHEBI:29105"/>
    </ligand>
</feature>
<evidence type="ECO:0000256" key="8">
    <source>
        <dbReference type="ARBA" id="ARBA00023014"/>
    </source>
</evidence>
<dbReference type="InterPro" id="IPR050572">
    <property type="entry name" value="Fe-S_Ferredoxin"/>
</dbReference>
<keyword evidence="7 10" id="KW-0408">Iron</keyword>
<protein>
    <submittedName>
        <fullName evidence="12">Ferredoxin family protein</fullName>
    </submittedName>
</protein>
<dbReference type="PIRSF" id="PIRSF000068">
    <property type="entry name" value="Zn_Fdx_Sulfol"/>
    <property type="match status" value="1"/>
</dbReference>
<keyword evidence="5 10" id="KW-0862">Zinc</keyword>
<evidence type="ECO:0000256" key="1">
    <source>
        <dbReference type="ARBA" id="ARBA00022448"/>
    </source>
</evidence>
<keyword evidence="8 10" id="KW-0411">Iron-sulfur</keyword>
<dbReference type="GO" id="GO:0051539">
    <property type="term" value="F:4 iron, 4 sulfur cluster binding"/>
    <property type="evidence" value="ECO:0007669"/>
    <property type="project" value="UniProtKB-KW"/>
</dbReference>
<name>A0A7C5QDT2_CALS0</name>
<feature type="binding site" evidence="10">
    <location>
        <position position="148"/>
    </location>
    <ligand>
        <name>[4Fe-4S] cluster</name>
        <dbReference type="ChEBI" id="CHEBI:49883"/>
    </ligand>
</feature>
<feature type="domain" description="4Fe-4S ferredoxin-type" evidence="11">
    <location>
        <begin position="82"/>
        <end position="111"/>
    </location>
</feature>
<keyword evidence="4" id="KW-0677">Repeat</keyword>
<evidence type="ECO:0000256" key="6">
    <source>
        <dbReference type="ARBA" id="ARBA00022982"/>
    </source>
</evidence>
<comment type="cofactor">
    <cofactor evidence="10">
        <name>[3Fe-4S] cluster</name>
        <dbReference type="ChEBI" id="CHEBI:21137"/>
    </cofactor>
    <text evidence="10">Binds 1 [3Fe-4S] cluster.</text>
</comment>
<comment type="caution">
    <text evidence="12">The sequence shown here is derived from an EMBL/GenBank/DDBJ whole genome shotgun (WGS) entry which is preliminary data.</text>
</comment>
<feature type="binding site" evidence="10">
    <location>
        <position position="101"/>
    </location>
    <ligand>
        <name>[4Fe-4S] cluster</name>
        <dbReference type="ChEBI" id="CHEBI:49883"/>
    </ligand>
</feature>